<gene>
    <name evidence="1" type="ORF">ROH8110_00970</name>
</gene>
<proteinExistence type="predicted"/>
<reference evidence="1 2" key="1">
    <citation type="submission" date="2017-03" db="EMBL/GenBank/DDBJ databases">
        <authorList>
            <person name="Afonso C.L."/>
            <person name="Miller P.J."/>
            <person name="Scott M.A."/>
            <person name="Spackman E."/>
            <person name="Goraichik I."/>
            <person name="Dimitrov K.M."/>
            <person name="Suarez D.L."/>
            <person name="Swayne D.E."/>
        </authorList>
    </citation>
    <scope>NUCLEOTIDE SEQUENCE [LARGE SCALE GENOMIC DNA]</scope>
    <source>
        <strain evidence="1 2">CECT 8110</strain>
    </source>
</reference>
<evidence type="ECO:0000313" key="1">
    <source>
        <dbReference type="EMBL" id="SLN23654.1"/>
    </source>
</evidence>
<dbReference type="OrthoDB" id="7210707at2"/>
<dbReference type="EMBL" id="FWFU01000001">
    <property type="protein sequence ID" value="SLN23654.1"/>
    <property type="molecule type" value="Genomic_DNA"/>
</dbReference>
<organism evidence="1 2">
    <name type="scientific">Roseovarius halotolerans</name>
    <dbReference type="NCBI Taxonomy" id="505353"/>
    <lineage>
        <taxon>Bacteria</taxon>
        <taxon>Pseudomonadati</taxon>
        <taxon>Pseudomonadota</taxon>
        <taxon>Alphaproteobacteria</taxon>
        <taxon>Rhodobacterales</taxon>
        <taxon>Roseobacteraceae</taxon>
        <taxon>Roseovarius</taxon>
    </lineage>
</organism>
<dbReference type="Proteomes" id="UP000193207">
    <property type="component" value="Unassembled WGS sequence"/>
</dbReference>
<keyword evidence="2" id="KW-1185">Reference proteome</keyword>
<protein>
    <submittedName>
        <fullName evidence="1">Uncharacterized protein</fullName>
    </submittedName>
</protein>
<dbReference type="AlphaFoldDB" id="A0A1X6YKZ8"/>
<accession>A0A1X6YKZ8</accession>
<sequence length="213" mass="22019">MNPFCVLSGDLVDSSALSAEEVDSALQALESAADDISRWAPGLVTGFARSGGDGWQFALSEQRFALRSSLYFRAAIRRLGKAFSTRIALACGDGHLPDNRDPNAASGPAFTASGRLLTTLGGPHITMGHASGGALNALILLADHISQGWTPAQARAVFTMLPPGATTHADAAARLGISRQAVDQALTAAGYHGISDAIQSVEADSSPTDHPPE</sequence>
<name>A0A1X6YKZ8_9RHOB</name>
<dbReference type="RefSeq" id="WP_085816561.1">
    <property type="nucleotide sequence ID" value="NZ_FWFU01000001.1"/>
</dbReference>
<evidence type="ECO:0000313" key="2">
    <source>
        <dbReference type="Proteomes" id="UP000193207"/>
    </source>
</evidence>